<reference evidence="2 3" key="1">
    <citation type="journal article" date="2019" name="Int. J. Syst. Evol. Microbiol.">
        <title>The Global Catalogue of Microorganisms (GCM) 10K type strain sequencing project: providing services to taxonomists for standard genome sequencing and annotation.</title>
        <authorList>
            <consortium name="The Broad Institute Genomics Platform"/>
            <consortium name="The Broad Institute Genome Sequencing Center for Infectious Disease"/>
            <person name="Wu L."/>
            <person name="Ma J."/>
        </authorList>
    </citation>
    <scope>NUCLEOTIDE SEQUENCE [LARGE SCALE GENOMIC DNA]</scope>
    <source>
        <strain evidence="2 3">JCM 10425</strain>
    </source>
</reference>
<feature type="region of interest" description="Disordered" evidence="1">
    <location>
        <begin position="60"/>
        <end position="94"/>
    </location>
</feature>
<protein>
    <recommendedName>
        <fullName evidence="4">Secreted protein</fullName>
    </recommendedName>
</protein>
<name>A0ABN0U420_9ACTN</name>
<organism evidence="2 3">
    <name type="scientific">Cryptosporangium japonicum</name>
    <dbReference type="NCBI Taxonomy" id="80872"/>
    <lineage>
        <taxon>Bacteria</taxon>
        <taxon>Bacillati</taxon>
        <taxon>Actinomycetota</taxon>
        <taxon>Actinomycetes</taxon>
        <taxon>Cryptosporangiales</taxon>
        <taxon>Cryptosporangiaceae</taxon>
        <taxon>Cryptosporangium</taxon>
    </lineage>
</organism>
<proteinExistence type="predicted"/>
<evidence type="ECO:0008006" key="4">
    <source>
        <dbReference type="Google" id="ProtNLM"/>
    </source>
</evidence>
<evidence type="ECO:0000256" key="1">
    <source>
        <dbReference type="SAM" id="MobiDB-lite"/>
    </source>
</evidence>
<sequence length="118" mass="11759">MVGKWIPVSVVAGLAAIGIAGVAGSGASANPSEIQPSTSATQPSGPRTADCVRRIRVHVGQPGRNNRFAGGSTNTGQAGQVRIGGRLVTPPPGRSTVAVVRVPCATPSSTPTGRPRGN</sequence>
<gene>
    <name evidence="2" type="ORF">GCM10009539_23360</name>
</gene>
<accession>A0ABN0U420</accession>
<evidence type="ECO:0000313" key="3">
    <source>
        <dbReference type="Proteomes" id="UP001500967"/>
    </source>
</evidence>
<dbReference type="EMBL" id="BAAAGX010000009">
    <property type="protein sequence ID" value="GAA0237418.1"/>
    <property type="molecule type" value="Genomic_DNA"/>
</dbReference>
<comment type="caution">
    <text evidence="2">The sequence shown here is derived from an EMBL/GenBank/DDBJ whole genome shotgun (WGS) entry which is preliminary data.</text>
</comment>
<dbReference type="Proteomes" id="UP001500967">
    <property type="component" value="Unassembled WGS sequence"/>
</dbReference>
<feature type="compositionally biased region" description="Polar residues" evidence="1">
    <location>
        <begin position="30"/>
        <end position="45"/>
    </location>
</feature>
<evidence type="ECO:0000313" key="2">
    <source>
        <dbReference type="EMBL" id="GAA0237418.1"/>
    </source>
</evidence>
<keyword evidence="3" id="KW-1185">Reference proteome</keyword>
<feature type="region of interest" description="Disordered" evidence="1">
    <location>
        <begin position="24"/>
        <end position="48"/>
    </location>
</feature>